<dbReference type="Pfam" id="PF00136">
    <property type="entry name" value="DNA_pol_B"/>
    <property type="match status" value="1"/>
</dbReference>
<feature type="domain" description="DNA-directed DNA polymerase family B multifunctional" evidence="5">
    <location>
        <begin position="81"/>
        <end position="157"/>
    </location>
</feature>
<gene>
    <name evidence="6" type="ORF">FRX31_031827</name>
</gene>
<sequence length="190" mass="21030">MGILPDILEELLAARKRAKADLKNYGGLGNFVRYDTFPKSNSSVGSKGSIGEGCAGWTTAASQDPCKIANSRDKLWTTMIKHTKKLAEERFTALGGYERNTERDAATAPNVGDRVPYVIIKAAKGAKAYERSEDPIYVLENNIPIDAQYYLENQISKCPCGIMSHPLLRIFELIFGTSTWKPHKSCLTIK</sequence>
<dbReference type="GO" id="GO:0006287">
    <property type="term" value="P:base-excision repair, gap-filling"/>
    <property type="evidence" value="ECO:0007669"/>
    <property type="project" value="TreeGrafter"/>
</dbReference>
<proteinExistence type="predicted"/>
<dbReference type="InterPro" id="IPR050240">
    <property type="entry name" value="DNA_pol_type-B"/>
</dbReference>
<evidence type="ECO:0000256" key="2">
    <source>
        <dbReference type="ARBA" id="ARBA00022679"/>
    </source>
</evidence>
<organism evidence="6 7">
    <name type="scientific">Thalictrum thalictroides</name>
    <name type="common">Rue-anemone</name>
    <name type="synonym">Anemone thalictroides</name>
    <dbReference type="NCBI Taxonomy" id="46969"/>
    <lineage>
        <taxon>Eukaryota</taxon>
        <taxon>Viridiplantae</taxon>
        <taxon>Streptophyta</taxon>
        <taxon>Embryophyta</taxon>
        <taxon>Tracheophyta</taxon>
        <taxon>Spermatophyta</taxon>
        <taxon>Magnoliopsida</taxon>
        <taxon>Ranunculales</taxon>
        <taxon>Ranunculaceae</taxon>
        <taxon>Thalictroideae</taxon>
        <taxon>Thalictrum</taxon>
    </lineage>
</organism>
<dbReference type="Proteomes" id="UP000554482">
    <property type="component" value="Unassembled WGS sequence"/>
</dbReference>
<evidence type="ECO:0000313" key="7">
    <source>
        <dbReference type="Proteomes" id="UP000554482"/>
    </source>
</evidence>
<reference evidence="6 7" key="1">
    <citation type="submission" date="2020-06" db="EMBL/GenBank/DDBJ databases">
        <title>Transcriptomic and genomic resources for Thalictrum thalictroides and T. hernandezii: Facilitating candidate gene discovery in an emerging model plant lineage.</title>
        <authorList>
            <person name="Arias T."/>
            <person name="Riano-Pachon D.M."/>
            <person name="Di Stilio V.S."/>
        </authorList>
    </citation>
    <scope>NUCLEOTIDE SEQUENCE [LARGE SCALE GENOMIC DNA]</scope>
    <source>
        <strain evidence="7">cv. WT478/WT964</strain>
        <tissue evidence="6">Leaves</tissue>
    </source>
</reference>
<name>A0A7J6V0V7_THATH</name>
<dbReference type="PANTHER" id="PTHR10322">
    <property type="entry name" value="DNA POLYMERASE CATALYTIC SUBUNIT"/>
    <property type="match status" value="1"/>
</dbReference>
<evidence type="ECO:0000256" key="4">
    <source>
        <dbReference type="ARBA" id="ARBA00022932"/>
    </source>
</evidence>
<dbReference type="Gene3D" id="1.10.132.60">
    <property type="entry name" value="DNA polymerase family B, C-terminal domain"/>
    <property type="match status" value="1"/>
</dbReference>
<keyword evidence="2" id="KW-0808">Transferase</keyword>
<dbReference type="GO" id="GO:0000166">
    <property type="term" value="F:nucleotide binding"/>
    <property type="evidence" value="ECO:0007669"/>
    <property type="project" value="InterPro"/>
</dbReference>
<dbReference type="InterPro" id="IPR043502">
    <property type="entry name" value="DNA/RNA_pol_sf"/>
</dbReference>
<dbReference type="GO" id="GO:0006297">
    <property type="term" value="P:nucleotide-excision repair, DNA gap filling"/>
    <property type="evidence" value="ECO:0007669"/>
    <property type="project" value="TreeGrafter"/>
</dbReference>
<dbReference type="GO" id="GO:0045004">
    <property type="term" value="P:DNA replication proofreading"/>
    <property type="evidence" value="ECO:0007669"/>
    <property type="project" value="TreeGrafter"/>
</dbReference>
<dbReference type="GO" id="GO:0043625">
    <property type="term" value="C:delta DNA polymerase complex"/>
    <property type="evidence" value="ECO:0007669"/>
    <property type="project" value="TreeGrafter"/>
</dbReference>
<dbReference type="EC" id="2.7.7.7" evidence="1"/>
<dbReference type="InterPro" id="IPR042087">
    <property type="entry name" value="DNA_pol_B_thumb"/>
</dbReference>
<keyword evidence="3" id="KW-0548">Nucleotidyltransferase</keyword>
<keyword evidence="4" id="KW-0239">DNA-directed DNA polymerase</keyword>
<evidence type="ECO:0000256" key="3">
    <source>
        <dbReference type="ARBA" id="ARBA00022695"/>
    </source>
</evidence>
<dbReference type="PANTHER" id="PTHR10322:SF23">
    <property type="entry name" value="DNA POLYMERASE DELTA CATALYTIC SUBUNIT"/>
    <property type="match status" value="1"/>
</dbReference>
<dbReference type="GO" id="GO:0003887">
    <property type="term" value="F:DNA-directed DNA polymerase activity"/>
    <property type="evidence" value="ECO:0007669"/>
    <property type="project" value="UniProtKB-KW"/>
</dbReference>
<dbReference type="EMBL" id="JABWDY010039900">
    <property type="protein sequence ID" value="KAF5178586.1"/>
    <property type="molecule type" value="Genomic_DNA"/>
</dbReference>
<dbReference type="InterPro" id="IPR006134">
    <property type="entry name" value="DNA-dir_DNA_pol_B_multi_dom"/>
</dbReference>
<evidence type="ECO:0000259" key="5">
    <source>
        <dbReference type="Pfam" id="PF00136"/>
    </source>
</evidence>
<dbReference type="GO" id="GO:0008296">
    <property type="term" value="F:3'-5'-DNA exonuclease activity"/>
    <property type="evidence" value="ECO:0007669"/>
    <property type="project" value="TreeGrafter"/>
</dbReference>
<accession>A0A7J6V0V7</accession>
<keyword evidence="7" id="KW-1185">Reference proteome</keyword>
<dbReference type="GO" id="GO:0003677">
    <property type="term" value="F:DNA binding"/>
    <property type="evidence" value="ECO:0007669"/>
    <property type="project" value="InterPro"/>
</dbReference>
<dbReference type="SUPFAM" id="SSF56672">
    <property type="entry name" value="DNA/RNA polymerases"/>
    <property type="match status" value="1"/>
</dbReference>
<comment type="caution">
    <text evidence="6">The sequence shown here is derived from an EMBL/GenBank/DDBJ whole genome shotgun (WGS) entry which is preliminary data.</text>
</comment>
<evidence type="ECO:0000256" key="1">
    <source>
        <dbReference type="ARBA" id="ARBA00012417"/>
    </source>
</evidence>
<dbReference type="AlphaFoldDB" id="A0A7J6V0V7"/>
<protein>
    <recommendedName>
        <fullName evidence="1">DNA-directed DNA polymerase</fullName>
        <ecNumber evidence="1">2.7.7.7</ecNumber>
    </recommendedName>
</protein>
<dbReference type="OrthoDB" id="2414538at2759"/>
<evidence type="ECO:0000313" key="6">
    <source>
        <dbReference type="EMBL" id="KAF5178586.1"/>
    </source>
</evidence>